<dbReference type="AlphaFoldDB" id="A0A7R9A063"/>
<evidence type="ECO:0000313" key="3">
    <source>
        <dbReference type="Proteomes" id="UP000677054"/>
    </source>
</evidence>
<feature type="region of interest" description="Disordered" evidence="1">
    <location>
        <begin position="31"/>
        <end position="73"/>
    </location>
</feature>
<sequence>MNAVAKQSHPLGGPSRNCVCSSVSTLALLTMRPSRQKREERDVEGQKQNRCLERGGDTDQDLELRHQSLTDRL</sequence>
<organism evidence="2">
    <name type="scientific">Darwinula stevensoni</name>
    <dbReference type="NCBI Taxonomy" id="69355"/>
    <lineage>
        <taxon>Eukaryota</taxon>
        <taxon>Metazoa</taxon>
        <taxon>Ecdysozoa</taxon>
        <taxon>Arthropoda</taxon>
        <taxon>Crustacea</taxon>
        <taxon>Oligostraca</taxon>
        <taxon>Ostracoda</taxon>
        <taxon>Podocopa</taxon>
        <taxon>Podocopida</taxon>
        <taxon>Darwinulocopina</taxon>
        <taxon>Darwinuloidea</taxon>
        <taxon>Darwinulidae</taxon>
        <taxon>Darwinula</taxon>
    </lineage>
</organism>
<proteinExistence type="predicted"/>
<feature type="compositionally biased region" description="Basic and acidic residues" evidence="1">
    <location>
        <begin position="36"/>
        <end position="73"/>
    </location>
</feature>
<evidence type="ECO:0000256" key="1">
    <source>
        <dbReference type="SAM" id="MobiDB-lite"/>
    </source>
</evidence>
<protein>
    <submittedName>
        <fullName evidence="2">Uncharacterized protein</fullName>
    </submittedName>
</protein>
<dbReference type="EMBL" id="CAJPEV010000088">
    <property type="protein sequence ID" value="CAG0880360.1"/>
    <property type="molecule type" value="Genomic_DNA"/>
</dbReference>
<gene>
    <name evidence="2" type="ORF">DSTB1V02_LOCUS1033</name>
</gene>
<accession>A0A7R9A063</accession>
<dbReference type="EMBL" id="LR899605">
    <property type="protein sequence ID" value="CAD7241031.1"/>
    <property type="molecule type" value="Genomic_DNA"/>
</dbReference>
<keyword evidence="3" id="KW-1185">Reference proteome</keyword>
<evidence type="ECO:0000313" key="2">
    <source>
        <dbReference type="EMBL" id="CAD7241031.1"/>
    </source>
</evidence>
<reference evidence="2" key="1">
    <citation type="submission" date="2020-11" db="EMBL/GenBank/DDBJ databases">
        <authorList>
            <person name="Tran Van P."/>
        </authorList>
    </citation>
    <scope>NUCLEOTIDE SEQUENCE</scope>
</reference>
<name>A0A7R9A063_9CRUS</name>
<dbReference type="Proteomes" id="UP000677054">
    <property type="component" value="Unassembled WGS sequence"/>
</dbReference>